<keyword evidence="5" id="KW-0804">Transcription</keyword>
<evidence type="ECO:0000313" key="9">
    <source>
        <dbReference type="EMBL" id="KAI5963409.1"/>
    </source>
</evidence>
<keyword evidence="4" id="KW-0238">DNA-binding</keyword>
<feature type="region of interest" description="Disordered" evidence="7">
    <location>
        <begin position="1"/>
        <end position="63"/>
    </location>
</feature>
<dbReference type="GO" id="GO:0000978">
    <property type="term" value="F:RNA polymerase II cis-regulatory region sequence-specific DNA binding"/>
    <property type="evidence" value="ECO:0007669"/>
    <property type="project" value="TreeGrafter"/>
</dbReference>
<dbReference type="GO" id="GO:0006351">
    <property type="term" value="P:DNA-templated transcription"/>
    <property type="evidence" value="ECO:0007669"/>
    <property type="project" value="InterPro"/>
</dbReference>
<proteinExistence type="predicted"/>
<evidence type="ECO:0000313" key="10">
    <source>
        <dbReference type="Proteomes" id="UP001204833"/>
    </source>
</evidence>
<dbReference type="GO" id="GO:0005634">
    <property type="term" value="C:nucleus"/>
    <property type="evidence" value="ECO:0007669"/>
    <property type="project" value="TreeGrafter"/>
</dbReference>
<evidence type="ECO:0000256" key="6">
    <source>
        <dbReference type="ARBA" id="ARBA00023242"/>
    </source>
</evidence>
<dbReference type="GO" id="GO:0008270">
    <property type="term" value="F:zinc ion binding"/>
    <property type="evidence" value="ECO:0007669"/>
    <property type="project" value="InterPro"/>
</dbReference>
<dbReference type="InterPro" id="IPR007219">
    <property type="entry name" value="XnlR_reg_dom"/>
</dbReference>
<dbReference type="InterPro" id="IPR051430">
    <property type="entry name" value="Fungal_TF_Env_Response"/>
</dbReference>
<evidence type="ECO:0000256" key="2">
    <source>
        <dbReference type="ARBA" id="ARBA00022833"/>
    </source>
</evidence>
<feature type="domain" description="Xylanolytic transcriptional activator regulatory" evidence="8">
    <location>
        <begin position="247"/>
        <end position="450"/>
    </location>
</feature>
<keyword evidence="3" id="KW-0805">Transcription regulation</keyword>
<dbReference type="Pfam" id="PF04082">
    <property type="entry name" value="Fungal_trans"/>
    <property type="match status" value="1"/>
</dbReference>
<evidence type="ECO:0000256" key="3">
    <source>
        <dbReference type="ARBA" id="ARBA00023015"/>
    </source>
</evidence>
<keyword evidence="2" id="KW-0862">Zinc</keyword>
<organism evidence="9 10">
    <name type="scientific">Candida theae</name>
    <dbReference type="NCBI Taxonomy" id="1198502"/>
    <lineage>
        <taxon>Eukaryota</taxon>
        <taxon>Fungi</taxon>
        <taxon>Dikarya</taxon>
        <taxon>Ascomycota</taxon>
        <taxon>Saccharomycotina</taxon>
        <taxon>Pichiomycetes</taxon>
        <taxon>Debaryomycetaceae</taxon>
        <taxon>Candida/Lodderomyces clade</taxon>
        <taxon>Candida</taxon>
    </lineage>
</organism>
<sequence>METKDASRSKFKEGGESAGTTGASAFNSNSLPTVPNGDPMSGYAPSNNSVNSTDNAQVETHKSNADANETLNLKRRVQELEKQLRAEQLSKWNRTNSITAPTLQRTGTLLPGHINFNYSFTDDEPLPLSNRPFPFMLSMRREGGSKLLYNLLARDGKRDGHLFTSSLMLSELDPSRSNMLKEKARISLGDFYIPCPGDSTLNTEELKRKIALNHFGLTFVTPQVDLRDPIAGYFSLIPPAWVCKKLLDIFFKELYVLIPIIDEQDFRAALSRILGPQLEENYINTFPNVDSADDLAILVMHLIILRISYLSLLDLHGNSRSLLVRYPVTFDAFRAADTIMKEFDFSCSQSLTVLQAGIIIRTYAIVAPEAQLTGRVAQVKQGTITELCYALSLNRDPSCFPEQSPKMQNLRRKIWHYVARMDISSSVIYGTVLSTDAHTYDCQLPRFSVESANCYDLNIEQQIIESFRRSYDVFQIGRKLAEYHLLASETFPIEQVIKVLDNLETSLTDTCGNVKPLLSKQVENISSVTTMLVYVQMKLFMAYTYYCIHLYYESQSNQHLSSKYFLKTTSILLQDLGDLNMFVFQPNSSLNLQTTGRLTEFYLHLSLMIFTGIRLRLKCYMRIKFPARETTERDLEHEILYQLEENLKLYTHEQAIKLGYLASKFRYSLMLRGIHMITIKLCDQFQYLCDANTGQAIKDAAIKLPLDVLQKFGQKLDIYKLPKTNELFDFSDEGLIAEMNRQNFWDQFNVIENEETVTSAWIEKTKKFNRFADEMRLGFNYNLGFDLPTHELNLFSS</sequence>
<evidence type="ECO:0000256" key="4">
    <source>
        <dbReference type="ARBA" id="ARBA00023125"/>
    </source>
</evidence>
<keyword evidence="6" id="KW-0539">Nucleus</keyword>
<dbReference type="GO" id="GO:0001228">
    <property type="term" value="F:DNA-binding transcription activator activity, RNA polymerase II-specific"/>
    <property type="evidence" value="ECO:0007669"/>
    <property type="project" value="TreeGrafter"/>
</dbReference>
<dbReference type="AlphaFoldDB" id="A0AAD5G032"/>
<protein>
    <recommendedName>
        <fullName evidence="8">Xylanolytic transcriptional activator regulatory domain-containing protein</fullName>
    </recommendedName>
</protein>
<keyword evidence="10" id="KW-1185">Reference proteome</keyword>
<evidence type="ECO:0000256" key="7">
    <source>
        <dbReference type="SAM" id="MobiDB-lite"/>
    </source>
</evidence>
<keyword evidence="1" id="KW-0479">Metal-binding</keyword>
<comment type="caution">
    <text evidence="9">The sequence shown here is derived from an EMBL/GenBank/DDBJ whole genome shotgun (WGS) entry which is preliminary data.</text>
</comment>
<evidence type="ECO:0000256" key="5">
    <source>
        <dbReference type="ARBA" id="ARBA00023163"/>
    </source>
</evidence>
<gene>
    <name evidence="9" type="ORF">KGF57_001287</name>
</gene>
<dbReference type="RefSeq" id="XP_051610231.1">
    <property type="nucleotide sequence ID" value="XM_051750476.1"/>
</dbReference>
<dbReference type="Proteomes" id="UP001204833">
    <property type="component" value="Unassembled WGS sequence"/>
</dbReference>
<dbReference type="EMBL" id="JAIHNG010000062">
    <property type="protein sequence ID" value="KAI5963409.1"/>
    <property type="molecule type" value="Genomic_DNA"/>
</dbReference>
<dbReference type="PANTHER" id="PTHR31944:SF131">
    <property type="entry name" value="HEME-RESPONSIVE ZINC FINGER TRANSCRIPTION FACTOR HAP1"/>
    <property type="match status" value="1"/>
</dbReference>
<evidence type="ECO:0000259" key="8">
    <source>
        <dbReference type="Pfam" id="PF04082"/>
    </source>
</evidence>
<dbReference type="GeneID" id="76149346"/>
<name>A0AAD5G032_9ASCO</name>
<feature type="compositionally biased region" description="Basic and acidic residues" evidence="7">
    <location>
        <begin position="1"/>
        <end position="15"/>
    </location>
</feature>
<evidence type="ECO:0000256" key="1">
    <source>
        <dbReference type="ARBA" id="ARBA00022723"/>
    </source>
</evidence>
<reference evidence="9 10" key="1">
    <citation type="journal article" date="2022" name="DNA Res.">
        <title>Genome analysis of five recently described species of the CUG-Ser clade uncovers Candida theae as a new hybrid lineage with pathogenic potential in the Candida parapsilosis species complex.</title>
        <authorList>
            <person name="Mixao V."/>
            <person name="Del Olmo V."/>
            <person name="Hegedusova E."/>
            <person name="Saus E."/>
            <person name="Pryszcz L."/>
            <person name="Cillingova A."/>
            <person name="Nosek J."/>
            <person name="Gabaldon T."/>
        </authorList>
    </citation>
    <scope>NUCLEOTIDE SEQUENCE [LARGE SCALE GENOMIC DNA]</scope>
    <source>
        <strain evidence="9 10">CBS 12239</strain>
    </source>
</reference>
<dbReference type="PANTHER" id="PTHR31944">
    <property type="entry name" value="HEME-RESPONSIVE ZINC FINGER TRANSCRIPTION FACTOR HAP1"/>
    <property type="match status" value="1"/>
</dbReference>
<feature type="compositionally biased region" description="Polar residues" evidence="7">
    <location>
        <begin position="44"/>
        <end position="58"/>
    </location>
</feature>
<dbReference type="CDD" id="cd12148">
    <property type="entry name" value="fungal_TF_MHR"/>
    <property type="match status" value="1"/>
</dbReference>
<accession>A0AAD5G032</accession>